<dbReference type="Proteomes" id="UP000677054">
    <property type="component" value="Unassembled WGS sequence"/>
</dbReference>
<organism evidence="5">
    <name type="scientific">Darwinula stevensoni</name>
    <dbReference type="NCBI Taxonomy" id="69355"/>
    <lineage>
        <taxon>Eukaryota</taxon>
        <taxon>Metazoa</taxon>
        <taxon>Ecdysozoa</taxon>
        <taxon>Arthropoda</taxon>
        <taxon>Crustacea</taxon>
        <taxon>Oligostraca</taxon>
        <taxon>Ostracoda</taxon>
        <taxon>Podocopa</taxon>
        <taxon>Podocopida</taxon>
        <taxon>Darwinulocopina</taxon>
        <taxon>Darwinuloidea</taxon>
        <taxon>Darwinulidae</taxon>
        <taxon>Darwinula</taxon>
    </lineage>
</organism>
<feature type="non-terminal residue" evidence="5">
    <location>
        <position position="1"/>
    </location>
</feature>
<dbReference type="EMBL" id="CAJPEV010004627">
    <property type="protein sequence ID" value="CAG0902091.1"/>
    <property type="molecule type" value="Genomic_DNA"/>
</dbReference>
<dbReference type="SUPFAM" id="SSF56815">
    <property type="entry name" value="Sec1/munc18-like (SM) proteins"/>
    <property type="match status" value="1"/>
</dbReference>
<dbReference type="InterPro" id="IPR043127">
    <property type="entry name" value="Sec-1-like_dom3a"/>
</dbReference>
<dbReference type="Gene3D" id="3.40.50.2060">
    <property type="match status" value="1"/>
</dbReference>
<gene>
    <name evidence="5" type="ORF">DSTB1V02_LOCUS12372</name>
</gene>
<dbReference type="Gene3D" id="1.25.40.60">
    <property type="match status" value="1"/>
</dbReference>
<dbReference type="InterPro" id="IPR036045">
    <property type="entry name" value="Sec1-like_sf"/>
</dbReference>
<dbReference type="PIRSF" id="PIRSF005715">
    <property type="entry name" value="VPS45_Sec1"/>
    <property type="match status" value="1"/>
</dbReference>
<feature type="region of interest" description="Disordered" evidence="4">
    <location>
        <begin position="516"/>
        <end position="539"/>
    </location>
</feature>
<evidence type="ECO:0000313" key="5">
    <source>
        <dbReference type="EMBL" id="CAD7252614.1"/>
    </source>
</evidence>
<keyword evidence="3" id="KW-0653">Protein transport</keyword>
<keyword evidence="6" id="KW-1185">Reference proteome</keyword>
<evidence type="ECO:0000256" key="1">
    <source>
        <dbReference type="ARBA" id="ARBA00009884"/>
    </source>
</evidence>
<dbReference type="InterPro" id="IPR001619">
    <property type="entry name" value="Sec1-like"/>
</dbReference>
<evidence type="ECO:0000256" key="4">
    <source>
        <dbReference type="SAM" id="MobiDB-lite"/>
    </source>
</evidence>
<dbReference type="InterPro" id="IPR027482">
    <property type="entry name" value="Sec1-like_dom2"/>
</dbReference>
<name>A0A7R9AEI3_9CRUS</name>
<evidence type="ECO:0000256" key="3">
    <source>
        <dbReference type="ARBA" id="ARBA00022927"/>
    </source>
</evidence>
<dbReference type="GO" id="GO:0016192">
    <property type="term" value="P:vesicle-mediated transport"/>
    <property type="evidence" value="ECO:0007669"/>
    <property type="project" value="InterPro"/>
</dbReference>
<dbReference type="AlphaFoldDB" id="A0A7R9AEI3"/>
<sequence length="614" mass="70700">MESPPSQLQKVQEEDKKPTLKTMVHDNIMNEIIKSEKRKEPDWRILVVDELGTKMLSSCLKMHEIAWEGITLVEDICKKREPIPLEAIYLVCPTESTIDRIVEDFPRGRGMYKAAHVFFMYACPDELIRKLGRTRAARYIKTLKEINMAFVPYESHVFSLHHPEAFQHYFHPATSHATSRKTMQRMAEQLATLCVTLGEHPSIIYRRDHPKNVEFAQTLQEKLDAYNVDEPKIGEGLEKARSLLLILDRGFDAISPLLHELTYQAMAHDVCQLENNVYAYQAFTGFTSEVFMLEEQDTTWLDQRHEHIFAASKNIYDSIKTFSKSKTIATDQPTTKVLSRMAQKMPQYKEELNNLNFHLHLAEECMRVYKKYAGKLCLVEQDLAMGTDDEGERIREGLKRIRPILTARKLLIDDKIRIILLFILARNGIHEDDLGRLMKYGKIPESERSTILNLSHLGLNVVIDGNPKEIHQPIRKDRTSEDTYLACRWTPLIKDVMETAIEDKLDKDHYPFLARRQAPEKQSSEVTSARQRSNQKASGSAKRVHRLIVFIVGGVTFSEMRSAYEITKACEKWEVIIGSTQILTPTGFLKNLKEFENVDETPSHGSTSHQPSKC</sequence>
<evidence type="ECO:0000313" key="6">
    <source>
        <dbReference type="Proteomes" id="UP000677054"/>
    </source>
</evidence>
<proteinExistence type="inferred from homology"/>
<keyword evidence="2" id="KW-0813">Transport</keyword>
<dbReference type="Gene3D" id="3.40.50.1910">
    <property type="match status" value="1"/>
</dbReference>
<comment type="similarity">
    <text evidence="1">Belongs to the STXBP/unc-18/SEC1 family.</text>
</comment>
<protein>
    <submittedName>
        <fullName evidence="5">Uncharacterized protein</fullName>
    </submittedName>
</protein>
<dbReference type="EMBL" id="LR904144">
    <property type="protein sequence ID" value="CAD7252614.1"/>
    <property type="molecule type" value="Genomic_DNA"/>
</dbReference>
<accession>A0A7R9AEI3</accession>
<dbReference type="GO" id="GO:0015031">
    <property type="term" value="P:protein transport"/>
    <property type="evidence" value="ECO:0007669"/>
    <property type="project" value="UniProtKB-KW"/>
</dbReference>
<dbReference type="Pfam" id="PF00995">
    <property type="entry name" value="Sec1"/>
    <property type="match status" value="1"/>
</dbReference>
<dbReference type="OrthoDB" id="2228at2759"/>
<dbReference type="Gene3D" id="3.90.830.10">
    <property type="entry name" value="Syntaxin Binding Protein 1, Chain A, domain 2"/>
    <property type="match status" value="1"/>
</dbReference>
<dbReference type="PANTHER" id="PTHR11679">
    <property type="entry name" value="VESICLE PROTEIN SORTING-ASSOCIATED"/>
    <property type="match status" value="1"/>
</dbReference>
<evidence type="ECO:0000256" key="2">
    <source>
        <dbReference type="ARBA" id="ARBA00022448"/>
    </source>
</evidence>
<feature type="compositionally biased region" description="Polar residues" evidence="4">
    <location>
        <begin position="524"/>
        <end position="538"/>
    </location>
</feature>
<dbReference type="InterPro" id="IPR043154">
    <property type="entry name" value="Sec-1-like_dom1"/>
</dbReference>
<reference evidence="5" key="1">
    <citation type="submission" date="2020-11" db="EMBL/GenBank/DDBJ databases">
        <authorList>
            <person name="Tran Van P."/>
        </authorList>
    </citation>
    <scope>NUCLEOTIDE SEQUENCE</scope>
</reference>
<dbReference type="FunFam" id="3.40.50.2060:FF:000001">
    <property type="entry name" value="syntaxin-binding protein 1 isoform X2"/>
    <property type="match status" value="1"/>
</dbReference>